<dbReference type="PANTHER" id="PTHR30204">
    <property type="entry name" value="REDOX-CYCLING DRUG-SENSING TRANSCRIPTIONAL ACTIVATOR SOXR"/>
    <property type="match status" value="1"/>
</dbReference>
<dbReference type="RefSeq" id="WP_317565548.1">
    <property type="nucleotide sequence ID" value="NZ_JAWLJX010000006.1"/>
</dbReference>
<dbReference type="InterPro" id="IPR047057">
    <property type="entry name" value="MerR_fam"/>
</dbReference>
<dbReference type="SUPFAM" id="SSF46955">
    <property type="entry name" value="Putative DNA-binding domain"/>
    <property type="match status" value="1"/>
</dbReference>
<dbReference type="InterPro" id="IPR009061">
    <property type="entry name" value="DNA-bd_dom_put_sf"/>
</dbReference>
<organism evidence="3 4">
    <name type="scientific">Rhodococcoides yunnanense</name>
    <dbReference type="NCBI Taxonomy" id="278209"/>
    <lineage>
        <taxon>Bacteria</taxon>
        <taxon>Bacillati</taxon>
        <taxon>Actinomycetota</taxon>
        <taxon>Actinomycetes</taxon>
        <taxon>Mycobacteriales</taxon>
        <taxon>Nocardiaceae</taxon>
        <taxon>Rhodococcoides</taxon>
    </lineage>
</organism>
<sequence length="335" mass="34849">MTDSDEEFLTIGVFARSSGLTPSALRFYDDCGLLVPASIDAKSGYRYYTRAQSKRANIIRQLREIGMPLDKVAAALDGDGAAAVEIVDRHVEELAANARAAAEAAVSIRRLFDEKYCTATVSAAEFASAVEQVSSAAGTSDDFPVLQGVLIEVDGSSVTLTATDRYRLSTRSLVAPCSPGAPWSRIAAVGSLGTVTATGTLVLTATDDAMVIDSDGARAEVDPVDGEFPDWRTIMDGLAPTVTRVVLQRDFVPLDGGTLRIAAGPNGVSVDGVPVPAQVTGSESVVFFDAAVLQAAVASAVGPDLMLDIAAPDQPMLVRSALDGALTTLVMPVRG</sequence>
<evidence type="ECO:0000313" key="4">
    <source>
        <dbReference type="Proteomes" id="UP001185755"/>
    </source>
</evidence>
<dbReference type="Proteomes" id="UP001185755">
    <property type="component" value="Unassembled WGS sequence"/>
</dbReference>
<dbReference type="EMBL" id="JAWLJX010000006">
    <property type="protein sequence ID" value="MDV6263360.1"/>
    <property type="molecule type" value="Genomic_DNA"/>
</dbReference>
<dbReference type="SMART" id="SM00422">
    <property type="entry name" value="HTH_MERR"/>
    <property type="match status" value="1"/>
</dbReference>
<reference evidence="3 4" key="1">
    <citation type="submission" date="2023-10" db="EMBL/GenBank/DDBJ databases">
        <title>Development of a sustainable strategy for remediation of hydrocarbon-contaminated territories based on the waste exchange concept.</title>
        <authorList>
            <person name="Krivoruchko A."/>
        </authorList>
    </citation>
    <scope>NUCLEOTIDE SEQUENCE [LARGE SCALE GENOMIC DNA]</scope>
    <source>
        <strain evidence="3 4">IEGM 1323</strain>
    </source>
</reference>
<proteinExistence type="predicted"/>
<comment type="caution">
    <text evidence="3">The sequence shown here is derived from an EMBL/GenBank/DDBJ whole genome shotgun (WGS) entry which is preliminary data.</text>
</comment>
<dbReference type="Pfam" id="PF13411">
    <property type="entry name" value="MerR_1"/>
    <property type="match status" value="1"/>
</dbReference>
<dbReference type="SUPFAM" id="SSF55979">
    <property type="entry name" value="DNA clamp"/>
    <property type="match status" value="1"/>
</dbReference>
<dbReference type="Gene3D" id="3.10.150.10">
    <property type="entry name" value="DNA Polymerase III, subunit A, domain 2"/>
    <property type="match status" value="2"/>
</dbReference>
<dbReference type="Pfam" id="PF02767">
    <property type="entry name" value="DNA_pol3_beta_2"/>
    <property type="match status" value="1"/>
</dbReference>
<evidence type="ECO:0000313" key="3">
    <source>
        <dbReference type="EMBL" id="MDV6263360.1"/>
    </source>
</evidence>
<evidence type="ECO:0000256" key="1">
    <source>
        <dbReference type="ARBA" id="ARBA00023125"/>
    </source>
</evidence>
<keyword evidence="1" id="KW-0238">DNA-binding</keyword>
<dbReference type="PROSITE" id="PS50937">
    <property type="entry name" value="HTH_MERR_2"/>
    <property type="match status" value="1"/>
</dbReference>
<feature type="domain" description="HTH merR-type" evidence="2">
    <location>
        <begin position="8"/>
        <end position="78"/>
    </location>
</feature>
<dbReference type="InterPro" id="IPR000551">
    <property type="entry name" value="MerR-type_HTH_dom"/>
</dbReference>
<protein>
    <submittedName>
        <fullName evidence="3">MerR family transcriptional regulator</fullName>
    </submittedName>
</protein>
<dbReference type="PANTHER" id="PTHR30204:SF97">
    <property type="entry name" value="MERR FAMILY REGULATORY PROTEIN"/>
    <property type="match status" value="1"/>
</dbReference>
<gene>
    <name evidence="3" type="ORF">R3P96_18655</name>
</gene>
<dbReference type="Gene3D" id="1.10.1660.10">
    <property type="match status" value="1"/>
</dbReference>
<dbReference type="InterPro" id="IPR046938">
    <property type="entry name" value="DNA_clamp_sf"/>
</dbReference>
<name>A0ABU4BGN2_9NOCA</name>
<dbReference type="InterPro" id="IPR022637">
    <property type="entry name" value="DNA_polIII_beta_cen"/>
</dbReference>
<dbReference type="PROSITE" id="PS00552">
    <property type="entry name" value="HTH_MERR_1"/>
    <property type="match status" value="1"/>
</dbReference>
<keyword evidence="4" id="KW-1185">Reference proteome</keyword>
<evidence type="ECO:0000259" key="2">
    <source>
        <dbReference type="PROSITE" id="PS50937"/>
    </source>
</evidence>
<accession>A0ABU4BGN2</accession>